<feature type="domain" description="Reverse transcriptase" evidence="3">
    <location>
        <begin position="366"/>
        <end position="480"/>
    </location>
</feature>
<dbReference type="InterPro" id="IPR043502">
    <property type="entry name" value="DNA/RNA_pol_sf"/>
</dbReference>
<dbReference type="Proteomes" id="UP000830375">
    <property type="component" value="Unassembled WGS sequence"/>
</dbReference>
<keyword evidence="5" id="KW-1185">Reference proteome</keyword>
<dbReference type="EMBL" id="JACTAM010000600">
    <property type="protein sequence ID" value="KAI2647094.1"/>
    <property type="molecule type" value="Genomic_DNA"/>
</dbReference>
<dbReference type="InterPro" id="IPR000477">
    <property type="entry name" value="RT_dom"/>
</dbReference>
<comment type="caution">
    <text evidence="4">The sequence shown here is derived from an EMBL/GenBank/DDBJ whole genome shotgun (WGS) entry which is preliminary data.</text>
</comment>
<dbReference type="PANTHER" id="PTHR15503:SF22">
    <property type="entry name" value="TRANSPOSON TY3-I GAG POLYPROTEIN"/>
    <property type="match status" value="1"/>
</dbReference>
<dbReference type="CDD" id="cd01647">
    <property type="entry name" value="RT_LTR"/>
    <property type="match status" value="1"/>
</dbReference>
<proteinExistence type="inferred from homology"/>
<dbReference type="EC" id="3.1.26.4" evidence="2"/>
<protein>
    <recommendedName>
        <fullName evidence="2">ribonuclease H</fullName>
        <ecNumber evidence="2">3.1.26.4</ecNumber>
    </recommendedName>
</protein>
<evidence type="ECO:0000259" key="3">
    <source>
        <dbReference type="PROSITE" id="PS50878"/>
    </source>
</evidence>
<evidence type="ECO:0000313" key="5">
    <source>
        <dbReference type="Proteomes" id="UP000830375"/>
    </source>
</evidence>
<dbReference type="PROSITE" id="PS50878">
    <property type="entry name" value="RT_POL"/>
    <property type="match status" value="1"/>
</dbReference>
<dbReference type="SUPFAM" id="SSF56672">
    <property type="entry name" value="DNA/RNA polymerases"/>
    <property type="match status" value="1"/>
</dbReference>
<dbReference type="CDD" id="cd00303">
    <property type="entry name" value="retropepsin_like"/>
    <property type="match status" value="1"/>
</dbReference>
<accession>A0ABQ8L8L6</accession>
<dbReference type="Gene3D" id="3.10.10.10">
    <property type="entry name" value="HIV Type 1 Reverse Transcriptase, subunit A, domain 1"/>
    <property type="match status" value="1"/>
</dbReference>
<sequence>MDSNSASEPSLQNTLPMMNPAEVSSLQAGFAYQNELLKGYQEQLADLSPHQRRRRTLAAQSGFNDVSLKAIFQQSLNLELQSELVCKGEDLSFSDFVTLTIKIDNLMRQTPKRRSNRGDRHESLTAALNSLPAESTSSSEPMQLGVSRLPDEERMRRRQLRLCFYFYCEAGHHSIGCPHKPQAAQRQKHRQKIYLPTQPCTPPIKIKAIDDALIGEGIKQQTKTLTLIVGLFHQESITLYIVNSPLHEIILRHPWLAIHDPDISWHHGELLQWSPFCINHCFTAQPLPCLTTSIESPETPKTVNIPSCYDDLSQVFSKTKATHLPPHRPWDCAVDLLPNAMPPKSKVYPLSRTENQAMEEYIKKALSSGFISPSISPAAAGFFFVEKKDGGLRPCIDYRGLNNVTVKFRYPLPLVPSALEQLSEATIYTKLYLRSTYNLIRIKEGDEWKTAFLTAKGHYEYQVMPYGLANSPAVFQSFIN</sequence>
<name>A0ABQ8L8L6_LABRO</name>
<evidence type="ECO:0000256" key="1">
    <source>
        <dbReference type="ARBA" id="ARBA00010879"/>
    </source>
</evidence>
<dbReference type="InterPro" id="IPR043128">
    <property type="entry name" value="Rev_trsase/Diguanyl_cyclase"/>
</dbReference>
<dbReference type="PANTHER" id="PTHR15503">
    <property type="entry name" value="LDOC1 RELATED"/>
    <property type="match status" value="1"/>
</dbReference>
<dbReference type="Gene3D" id="3.30.70.270">
    <property type="match status" value="1"/>
</dbReference>
<dbReference type="Pfam" id="PF00078">
    <property type="entry name" value="RVT_1"/>
    <property type="match status" value="1"/>
</dbReference>
<evidence type="ECO:0000256" key="2">
    <source>
        <dbReference type="ARBA" id="ARBA00012180"/>
    </source>
</evidence>
<evidence type="ECO:0000313" key="4">
    <source>
        <dbReference type="EMBL" id="KAI2647094.1"/>
    </source>
</evidence>
<dbReference type="InterPro" id="IPR032567">
    <property type="entry name" value="RTL1-rel"/>
</dbReference>
<reference evidence="4 5" key="1">
    <citation type="submission" date="2022-01" db="EMBL/GenBank/DDBJ databases">
        <title>A high-quality chromosome-level genome assembly of rohu carp, Labeo rohita.</title>
        <authorList>
            <person name="Arick M.A. II"/>
            <person name="Hsu C.-Y."/>
            <person name="Magbanua Z."/>
            <person name="Pechanova O."/>
            <person name="Grover C."/>
            <person name="Miller E."/>
            <person name="Thrash A."/>
            <person name="Ezzel L."/>
            <person name="Alam S."/>
            <person name="Benzie J."/>
            <person name="Hamilton M."/>
            <person name="Karsi A."/>
            <person name="Lawrence M.L."/>
            <person name="Peterson D.G."/>
        </authorList>
    </citation>
    <scope>NUCLEOTIDE SEQUENCE [LARGE SCALE GENOMIC DNA]</scope>
    <source>
        <strain evidence="5">BAU-BD-2019</strain>
        <tissue evidence="4">Blood</tissue>
    </source>
</reference>
<organism evidence="4 5">
    <name type="scientific">Labeo rohita</name>
    <name type="common">Indian major carp</name>
    <name type="synonym">Cyprinus rohita</name>
    <dbReference type="NCBI Taxonomy" id="84645"/>
    <lineage>
        <taxon>Eukaryota</taxon>
        <taxon>Metazoa</taxon>
        <taxon>Chordata</taxon>
        <taxon>Craniata</taxon>
        <taxon>Vertebrata</taxon>
        <taxon>Euteleostomi</taxon>
        <taxon>Actinopterygii</taxon>
        <taxon>Neopterygii</taxon>
        <taxon>Teleostei</taxon>
        <taxon>Ostariophysi</taxon>
        <taxon>Cypriniformes</taxon>
        <taxon>Cyprinidae</taxon>
        <taxon>Labeoninae</taxon>
        <taxon>Labeonini</taxon>
        <taxon>Labeo</taxon>
    </lineage>
</organism>
<gene>
    <name evidence="4" type="ORF">H4Q32_030993</name>
</gene>
<comment type="similarity">
    <text evidence="1">Belongs to the beta type-B retroviral polymerase family. HERV class-II K(HML-2) pol subfamily.</text>
</comment>